<dbReference type="EMBL" id="AGDY01000004">
    <property type="protein sequence ID" value="EMB23877.1"/>
    <property type="molecule type" value="Genomic_DNA"/>
</dbReference>
<comment type="similarity">
    <text evidence="2">Belongs to the ABC transporter superfamily.</text>
</comment>
<dbReference type="PROSITE" id="PS50893">
    <property type="entry name" value="ABC_TRANSPORTER_2"/>
    <property type="match status" value="2"/>
</dbReference>
<dbReference type="PATRIC" id="fig|999434.4.peg.1055"/>
<keyword evidence="9" id="KW-0472">Membrane</keyword>
<dbReference type="PROSITE" id="PS00211">
    <property type="entry name" value="ABC_TRANSPORTER_1"/>
    <property type="match status" value="1"/>
</dbReference>
<evidence type="ECO:0000256" key="3">
    <source>
        <dbReference type="ARBA" id="ARBA00022448"/>
    </source>
</evidence>
<evidence type="ECO:0000259" key="11">
    <source>
        <dbReference type="PROSITE" id="PS50893"/>
    </source>
</evidence>
<dbReference type="AlphaFoldDB" id="A0A0F6MRK2"/>
<dbReference type="SUPFAM" id="SSF52540">
    <property type="entry name" value="P-loop containing nucleoside triphosphate hydrolases"/>
    <property type="match status" value="2"/>
</dbReference>
<dbReference type="InterPro" id="IPR050095">
    <property type="entry name" value="ECF_ABC_transporter_ATP-bd"/>
</dbReference>
<dbReference type="PANTHER" id="PTHR43553">
    <property type="entry name" value="HEAVY METAL TRANSPORTER"/>
    <property type="match status" value="1"/>
</dbReference>
<dbReference type="GO" id="GO:0005524">
    <property type="term" value="F:ATP binding"/>
    <property type="evidence" value="ECO:0007669"/>
    <property type="project" value="UniProtKB-KW"/>
</dbReference>
<protein>
    <recommendedName>
        <fullName evidence="11">ABC transporter domain-containing protein</fullName>
    </recommendedName>
</protein>
<keyword evidence="8" id="KW-1278">Translocase</keyword>
<evidence type="ECO:0000256" key="9">
    <source>
        <dbReference type="ARBA" id="ARBA00023136"/>
    </source>
</evidence>
<dbReference type="RefSeq" id="WP_002691564.1">
    <property type="nucleotide sequence ID" value="NZ_CM001797.1"/>
</dbReference>
<keyword evidence="6" id="KW-0547">Nucleotide-binding</keyword>
<comment type="caution">
    <text evidence="12">The sequence shown here is derived from an EMBL/GenBank/DDBJ whole genome shotgun (WGS) entry which is preliminary data.</text>
</comment>
<evidence type="ECO:0000256" key="6">
    <source>
        <dbReference type="ARBA" id="ARBA00022741"/>
    </source>
</evidence>
<dbReference type="HOGENOM" id="CLU_000604_86_7_12"/>
<evidence type="ECO:0000256" key="4">
    <source>
        <dbReference type="ARBA" id="ARBA00022475"/>
    </source>
</evidence>
<dbReference type="PANTHER" id="PTHR43553:SF23">
    <property type="entry name" value="ABC TRANSPORTER ATP-BINDING COMPONENT"/>
    <property type="match status" value="1"/>
</dbReference>
<dbReference type="Proteomes" id="UP000011701">
    <property type="component" value="Chromosome"/>
</dbReference>
<gene>
    <name evidence="12" type="ORF">HMPREF9723_01015</name>
</gene>
<dbReference type="SMART" id="SM00382">
    <property type="entry name" value="AAA"/>
    <property type="match status" value="2"/>
</dbReference>
<feature type="domain" description="ABC transporter" evidence="11">
    <location>
        <begin position="2"/>
        <end position="246"/>
    </location>
</feature>
<dbReference type="Gene3D" id="3.40.50.300">
    <property type="entry name" value="P-loop containing nucleotide triphosphate hydrolases"/>
    <property type="match status" value="2"/>
</dbReference>
<keyword evidence="3" id="KW-0813">Transport</keyword>
<name>A0A0F6MRK2_TREDN</name>
<dbReference type="Pfam" id="PF00005">
    <property type="entry name" value="ABC_tran"/>
    <property type="match status" value="2"/>
</dbReference>
<keyword evidence="7" id="KW-0067">ATP-binding</keyword>
<dbReference type="InterPro" id="IPR027417">
    <property type="entry name" value="P-loop_NTPase"/>
</dbReference>
<sequence length="470" mass="52169">MVELKNVSFRYGSENAECMYASSLKNIDLTVKTGECVLLTGPSGCGKTTIVRLINGLIPHFYPGALSGDILIDGGSVKERELYDTALIIGSVFQNPRTQFYNVDTTGELAFGCENRGLPEQEIYTRIDRTVAHFRMASLMDRNIFRLSDGEKQKIACASVNVSEPKIILLDEPSANLDYTATLMLRELILRWKAEGKTIIAAEHRIAYLWDIIDRAVVLRDGEIVGEFTGNGKEELTQNQLTQMGLRTTVMESPAEMQMDSFREGDRPITLRNFHFAYHGEKKNIVDIPMLQIAAGQITAIVGANGAGKTSFLNCLCGLEKRCKGTLEYEGKLYDSKSRKKLCFMVMQDTGNQLFTESVLDEVLISLKKGTANEKETAMEIIRNLDLADFADRHPQSLSGGQKQRLAIACALASGRELLLLDEPTSGLDYAHMKETAALLEKLRSMGTTILVVTHDSELIRACCTRRITV</sequence>
<evidence type="ECO:0000256" key="10">
    <source>
        <dbReference type="ARBA" id="ARBA00025157"/>
    </source>
</evidence>
<proteinExistence type="inferred from homology"/>
<evidence type="ECO:0000256" key="2">
    <source>
        <dbReference type="ARBA" id="ARBA00005417"/>
    </source>
</evidence>
<dbReference type="GO" id="GO:0043190">
    <property type="term" value="C:ATP-binding cassette (ABC) transporter complex"/>
    <property type="evidence" value="ECO:0007669"/>
    <property type="project" value="TreeGrafter"/>
</dbReference>
<evidence type="ECO:0000256" key="8">
    <source>
        <dbReference type="ARBA" id="ARBA00022967"/>
    </source>
</evidence>
<dbReference type="GO" id="GO:0016887">
    <property type="term" value="F:ATP hydrolysis activity"/>
    <property type="evidence" value="ECO:0007669"/>
    <property type="project" value="InterPro"/>
</dbReference>
<comment type="subcellular location">
    <subcellularLocation>
        <location evidence="1">Cell membrane</location>
        <topology evidence="1">Peripheral membrane protein</topology>
    </subcellularLocation>
</comment>
<accession>A0A0F6MRK2</accession>
<dbReference type="InterPro" id="IPR015856">
    <property type="entry name" value="ABC_transpr_CbiO/EcfA_su"/>
</dbReference>
<evidence type="ECO:0000256" key="7">
    <source>
        <dbReference type="ARBA" id="ARBA00022840"/>
    </source>
</evidence>
<evidence type="ECO:0000256" key="1">
    <source>
        <dbReference type="ARBA" id="ARBA00004202"/>
    </source>
</evidence>
<evidence type="ECO:0000256" key="5">
    <source>
        <dbReference type="ARBA" id="ARBA00022737"/>
    </source>
</evidence>
<comment type="function">
    <text evidence="10">Probably part of an ABC transporter complex. Responsible for energy coupling to the transport system.</text>
</comment>
<dbReference type="InterPro" id="IPR017871">
    <property type="entry name" value="ABC_transporter-like_CS"/>
</dbReference>
<dbReference type="InterPro" id="IPR003593">
    <property type="entry name" value="AAA+_ATPase"/>
</dbReference>
<dbReference type="GO" id="GO:0042626">
    <property type="term" value="F:ATPase-coupled transmembrane transporter activity"/>
    <property type="evidence" value="ECO:0007669"/>
    <property type="project" value="TreeGrafter"/>
</dbReference>
<evidence type="ECO:0000313" key="12">
    <source>
        <dbReference type="EMBL" id="EMB23877.1"/>
    </source>
</evidence>
<dbReference type="CDD" id="cd03225">
    <property type="entry name" value="ABC_cobalt_CbiO_domain1"/>
    <property type="match status" value="1"/>
</dbReference>
<feature type="domain" description="ABC transporter" evidence="11">
    <location>
        <begin position="269"/>
        <end position="470"/>
    </location>
</feature>
<keyword evidence="5" id="KW-0677">Repeat</keyword>
<organism evidence="12">
    <name type="scientific">Treponema denticola OTK</name>
    <dbReference type="NCBI Taxonomy" id="999434"/>
    <lineage>
        <taxon>Bacteria</taxon>
        <taxon>Pseudomonadati</taxon>
        <taxon>Spirochaetota</taxon>
        <taxon>Spirochaetia</taxon>
        <taxon>Spirochaetales</taxon>
        <taxon>Treponemataceae</taxon>
        <taxon>Treponema</taxon>
    </lineage>
</organism>
<reference evidence="12" key="1">
    <citation type="submission" date="2012-01" db="EMBL/GenBank/DDBJ databases">
        <title>The Genome Sequence of Treponema denticola OTK.</title>
        <authorList>
            <consortium name="The Broad Institute Genome Sequencing Platform"/>
            <person name="Earl A."/>
            <person name="Ward D."/>
            <person name="Feldgarden M."/>
            <person name="Gevers D."/>
            <person name="Blanton J.M."/>
            <person name="Fenno C.J."/>
            <person name="Baranova O.V."/>
            <person name="Mathney J."/>
            <person name="Dewhirst F.E."/>
            <person name="Izard J."/>
            <person name="Young S.K."/>
            <person name="Zeng Q."/>
            <person name="Gargeya S."/>
            <person name="Fitzgerald M."/>
            <person name="Haas B."/>
            <person name="Abouelleil A."/>
            <person name="Alvarado L."/>
            <person name="Arachchi H.M."/>
            <person name="Berlin A."/>
            <person name="Chapman S.B."/>
            <person name="Gearin G."/>
            <person name="Goldberg J."/>
            <person name="Griggs A."/>
            <person name="Gujja S."/>
            <person name="Hansen M."/>
            <person name="Heiman D."/>
            <person name="Howarth C."/>
            <person name="Larimer J."/>
            <person name="Lui A."/>
            <person name="MacDonald P.J.P."/>
            <person name="McCowen C."/>
            <person name="Montmayeur A."/>
            <person name="Murphy C."/>
            <person name="Neiman D."/>
            <person name="Pearson M."/>
            <person name="Priest M."/>
            <person name="Roberts A."/>
            <person name="Saif S."/>
            <person name="Shea T."/>
            <person name="Sisk P."/>
            <person name="Stolte C."/>
            <person name="Sykes S."/>
            <person name="Wortman J."/>
            <person name="Nusbaum C."/>
            <person name="Birren B."/>
        </authorList>
    </citation>
    <scope>NUCLEOTIDE SEQUENCE [LARGE SCALE GENOMIC DNA]</scope>
    <source>
        <strain evidence="12">OTK</strain>
    </source>
</reference>
<dbReference type="InterPro" id="IPR003439">
    <property type="entry name" value="ABC_transporter-like_ATP-bd"/>
</dbReference>
<keyword evidence="4" id="KW-1003">Cell membrane</keyword>